<dbReference type="EMBL" id="LQOX01000126">
    <property type="protein sequence ID" value="ORV65012.1"/>
    <property type="molecule type" value="Genomic_DNA"/>
</dbReference>
<proteinExistence type="predicted"/>
<reference evidence="1 2" key="1">
    <citation type="submission" date="2016-01" db="EMBL/GenBank/DDBJ databases">
        <title>The new phylogeny of the genus Mycobacterium.</title>
        <authorList>
            <person name="Tarcisio F."/>
            <person name="Conor M."/>
            <person name="Antonella G."/>
            <person name="Elisabetta G."/>
            <person name="Giulia F.S."/>
            <person name="Sara T."/>
            <person name="Anna F."/>
            <person name="Clotilde B."/>
            <person name="Roberto B."/>
            <person name="Veronica D.S."/>
            <person name="Fabio R."/>
            <person name="Monica P."/>
            <person name="Olivier J."/>
            <person name="Enrico T."/>
            <person name="Nicola S."/>
        </authorList>
    </citation>
    <scope>NUCLEOTIDE SEQUENCE [LARGE SCALE GENOMIC DNA]</scope>
    <source>
        <strain evidence="1 2">DSM 43505</strain>
    </source>
</reference>
<dbReference type="AlphaFoldDB" id="A0A1X1V7I6"/>
<sequence length="139" mass="15181">MAAVEHLHPVELLQLHVVAFGVEDKDAVVGEDPLLRHQPDNIAFPCRGRSGDHDPALASGYPGRGCVVECAQFGSEAARDEHNRKAIAPGLLDCLHGMCRYVAARCERAVKVERDRFEKRHGLSNLLPTMGLNMSSGFP</sequence>
<evidence type="ECO:0000313" key="1">
    <source>
        <dbReference type="EMBL" id="ORV65012.1"/>
    </source>
</evidence>
<accession>A0A1X1V7I6</accession>
<evidence type="ECO:0000313" key="2">
    <source>
        <dbReference type="Proteomes" id="UP000193738"/>
    </source>
</evidence>
<protein>
    <submittedName>
        <fullName evidence="1">Uncharacterized protein</fullName>
    </submittedName>
</protein>
<organism evidence="1 2">
    <name type="scientific">Mycobacterium gastri</name>
    <dbReference type="NCBI Taxonomy" id="1777"/>
    <lineage>
        <taxon>Bacteria</taxon>
        <taxon>Bacillati</taxon>
        <taxon>Actinomycetota</taxon>
        <taxon>Actinomycetes</taxon>
        <taxon>Mycobacteriales</taxon>
        <taxon>Mycobacteriaceae</taxon>
        <taxon>Mycobacterium</taxon>
    </lineage>
</organism>
<comment type="caution">
    <text evidence="1">The sequence shown here is derived from an EMBL/GenBank/DDBJ whole genome shotgun (WGS) entry which is preliminary data.</text>
</comment>
<name>A0A1X1V7I6_MYCGS</name>
<gene>
    <name evidence="1" type="ORF">AWC07_13950</name>
</gene>
<dbReference type="STRING" id="1777.AWC07_13950"/>
<dbReference type="Proteomes" id="UP000193738">
    <property type="component" value="Unassembled WGS sequence"/>
</dbReference>
<keyword evidence="2" id="KW-1185">Reference proteome</keyword>